<feature type="domain" description="Nitroreductase" evidence="9">
    <location>
        <begin position="4"/>
        <end position="148"/>
    </location>
</feature>
<evidence type="ECO:0000256" key="8">
    <source>
        <dbReference type="PIRSR" id="PIRSR000232-1"/>
    </source>
</evidence>
<dbReference type="SUPFAM" id="SSF55469">
    <property type="entry name" value="FMN-dependent nitroreductase-like"/>
    <property type="match status" value="1"/>
</dbReference>
<keyword evidence="5 7" id="KW-0560">Oxidoreductase</keyword>
<evidence type="ECO:0000313" key="10">
    <source>
        <dbReference type="EMBL" id="GGE47773.1"/>
    </source>
</evidence>
<protein>
    <recommendedName>
        <fullName evidence="7">Putative NAD(P)H nitroreductase</fullName>
        <ecNumber evidence="7">1.-.-.-</ecNumber>
    </recommendedName>
</protein>
<keyword evidence="3 7" id="KW-0288">FMN</keyword>
<feature type="binding site" description="in other chain" evidence="8">
    <location>
        <begin position="118"/>
        <end position="120"/>
    </location>
    <ligand>
        <name>FMN</name>
        <dbReference type="ChEBI" id="CHEBI:58210"/>
        <note>ligand shared between dimeric partners</note>
    </ligand>
</feature>
<comment type="cofactor">
    <cofactor evidence="8">
        <name>FMN</name>
        <dbReference type="ChEBI" id="CHEBI:58210"/>
    </cofactor>
    <text evidence="8">Binds 1 FMN per subunit.</text>
</comment>
<evidence type="ECO:0000256" key="7">
    <source>
        <dbReference type="PIRNR" id="PIRNR000232"/>
    </source>
</evidence>
<dbReference type="PANTHER" id="PTHR43821">
    <property type="entry name" value="NAD(P)H NITROREDUCTASE YDJA-RELATED"/>
    <property type="match status" value="1"/>
</dbReference>
<dbReference type="PIRSF" id="PIRSF000232">
    <property type="entry name" value="YdjA"/>
    <property type="match status" value="1"/>
</dbReference>
<keyword evidence="4 7" id="KW-0521">NADP</keyword>
<evidence type="ECO:0000256" key="3">
    <source>
        <dbReference type="ARBA" id="ARBA00022643"/>
    </source>
</evidence>
<dbReference type="EC" id="1.-.-.-" evidence="7"/>
<sequence length="172" mass="18567">MRAPGPDQTQLETLLTIASRVPDHGKLAPWRFIVASGEARKKLADALWEARKADFDPDDVARLTEERTKLSDAPTLVVVVSQAAPHEKIPEWEQVLSAGAVCLNLVTAALAMGYGASWLTGWSAYDERARETLGVADGEKVAGIIYIGTFDMAPTDRPRPALADIVTAWQGG</sequence>
<dbReference type="InterPro" id="IPR000415">
    <property type="entry name" value="Nitroreductase-like"/>
</dbReference>
<feature type="binding site" evidence="8">
    <location>
        <position position="24"/>
    </location>
    <ligand>
        <name>FMN</name>
        <dbReference type="ChEBI" id="CHEBI:58210"/>
        <note>ligand shared between dimeric partners</note>
    </ligand>
</feature>
<keyword evidence="11" id="KW-1185">Reference proteome</keyword>
<dbReference type="Proteomes" id="UP000602745">
    <property type="component" value="Unassembled WGS sequence"/>
</dbReference>
<keyword evidence="2 7" id="KW-0285">Flavoprotein</keyword>
<keyword evidence="6 7" id="KW-0520">NAD</keyword>
<evidence type="ECO:0000259" key="9">
    <source>
        <dbReference type="Pfam" id="PF00881"/>
    </source>
</evidence>
<organism evidence="10 11">
    <name type="scientific">Agaricicola taiwanensis</name>
    <dbReference type="NCBI Taxonomy" id="591372"/>
    <lineage>
        <taxon>Bacteria</taxon>
        <taxon>Pseudomonadati</taxon>
        <taxon>Pseudomonadota</taxon>
        <taxon>Alphaproteobacteria</taxon>
        <taxon>Rhodobacterales</taxon>
        <taxon>Paracoccaceae</taxon>
        <taxon>Agaricicola</taxon>
    </lineage>
</organism>
<accession>A0A8J3DYU6</accession>
<dbReference type="InterPro" id="IPR052530">
    <property type="entry name" value="NAD(P)H_nitroreductase"/>
</dbReference>
<dbReference type="PANTHER" id="PTHR43821:SF1">
    <property type="entry name" value="NAD(P)H NITROREDUCTASE YDJA-RELATED"/>
    <property type="match status" value="1"/>
</dbReference>
<reference evidence="10" key="2">
    <citation type="submission" date="2020-09" db="EMBL/GenBank/DDBJ databases">
        <authorList>
            <person name="Sun Q."/>
            <person name="Sedlacek I."/>
        </authorList>
    </citation>
    <scope>NUCLEOTIDE SEQUENCE</scope>
    <source>
        <strain evidence="10">CCM 7684</strain>
    </source>
</reference>
<evidence type="ECO:0000313" key="11">
    <source>
        <dbReference type="Proteomes" id="UP000602745"/>
    </source>
</evidence>
<dbReference type="Gene3D" id="3.40.109.10">
    <property type="entry name" value="NADH Oxidase"/>
    <property type="match status" value="1"/>
</dbReference>
<dbReference type="AlphaFoldDB" id="A0A8J3DYU6"/>
<feature type="binding site" evidence="8">
    <location>
        <position position="20"/>
    </location>
    <ligand>
        <name>FMN</name>
        <dbReference type="ChEBI" id="CHEBI:58210"/>
        <note>ligand shared between dimeric partners</note>
    </ligand>
</feature>
<dbReference type="EMBL" id="BMCP01000002">
    <property type="protein sequence ID" value="GGE47773.1"/>
    <property type="molecule type" value="Genomic_DNA"/>
</dbReference>
<reference evidence="10" key="1">
    <citation type="journal article" date="2014" name="Int. J. Syst. Evol. Microbiol.">
        <title>Complete genome sequence of Corynebacterium casei LMG S-19264T (=DSM 44701T), isolated from a smear-ripened cheese.</title>
        <authorList>
            <consortium name="US DOE Joint Genome Institute (JGI-PGF)"/>
            <person name="Walter F."/>
            <person name="Albersmeier A."/>
            <person name="Kalinowski J."/>
            <person name="Ruckert C."/>
        </authorList>
    </citation>
    <scope>NUCLEOTIDE SEQUENCE</scope>
    <source>
        <strain evidence="10">CCM 7684</strain>
    </source>
</reference>
<name>A0A8J3DYU6_9RHOB</name>
<evidence type="ECO:0000256" key="5">
    <source>
        <dbReference type="ARBA" id="ARBA00023002"/>
    </source>
</evidence>
<evidence type="ECO:0000256" key="4">
    <source>
        <dbReference type="ARBA" id="ARBA00022857"/>
    </source>
</evidence>
<comment type="similarity">
    <text evidence="1 7">Belongs to the nitroreductase family.</text>
</comment>
<evidence type="ECO:0000256" key="2">
    <source>
        <dbReference type="ARBA" id="ARBA00022630"/>
    </source>
</evidence>
<dbReference type="CDD" id="cd02135">
    <property type="entry name" value="YdjA-like"/>
    <property type="match status" value="1"/>
</dbReference>
<evidence type="ECO:0000256" key="1">
    <source>
        <dbReference type="ARBA" id="ARBA00007118"/>
    </source>
</evidence>
<comment type="caution">
    <text evidence="10">The sequence shown here is derived from an EMBL/GenBank/DDBJ whole genome shotgun (WGS) entry which is preliminary data.</text>
</comment>
<dbReference type="InterPro" id="IPR029479">
    <property type="entry name" value="Nitroreductase"/>
</dbReference>
<dbReference type="InterPro" id="IPR026021">
    <property type="entry name" value="YdjA-like"/>
</dbReference>
<evidence type="ECO:0000256" key="6">
    <source>
        <dbReference type="ARBA" id="ARBA00023027"/>
    </source>
</evidence>
<dbReference type="GO" id="GO:0016491">
    <property type="term" value="F:oxidoreductase activity"/>
    <property type="evidence" value="ECO:0007669"/>
    <property type="project" value="UniProtKB-UniRule"/>
</dbReference>
<dbReference type="Pfam" id="PF00881">
    <property type="entry name" value="Nitroreductase"/>
    <property type="match status" value="1"/>
</dbReference>
<proteinExistence type="inferred from homology"/>
<gene>
    <name evidence="10" type="ORF">GCM10007276_26280</name>
</gene>